<name>A0A250J532_9BACT</name>
<sequence>MASAKEWVGSVLGRLFFHDATVTRVREVSPRFREIELEGAALRGLSWQAGDKVQAMMPGMNMRTYTPLHWDSERGATVFLVYLHGSSPGAQWGREVRVGAGVQFIGPRRSLSLDDHPGATVFFGDETSFGVAHAFKRTRAPRDFTSVFEVSNPEESTAVLGELGLEGAVARTADDAHLVEVHERLRAALQAHPEACLVMTGKAQSIQALRGRLKADGLKPASRVKAYWSVGKTGLD</sequence>
<dbReference type="CDD" id="cd06193">
    <property type="entry name" value="siderophore_interacting"/>
    <property type="match status" value="1"/>
</dbReference>
<dbReference type="EMBL" id="CP022098">
    <property type="protein sequence ID" value="ATB38660.1"/>
    <property type="molecule type" value="Genomic_DNA"/>
</dbReference>
<dbReference type="KEGG" id="cfus:CYFUS_004095"/>
<dbReference type="Gene3D" id="2.40.30.10">
    <property type="entry name" value="Translation factors"/>
    <property type="match status" value="1"/>
</dbReference>
<dbReference type="PANTHER" id="PTHR30157:SF0">
    <property type="entry name" value="NADPH-DEPENDENT FERRIC-CHELATE REDUCTASE"/>
    <property type="match status" value="1"/>
</dbReference>
<reference evidence="2 3" key="1">
    <citation type="submission" date="2017-06" db="EMBL/GenBank/DDBJ databases">
        <title>Sequencing and comparative analysis of myxobacterial genomes.</title>
        <authorList>
            <person name="Rupp O."/>
            <person name="Goesmann A."/>
            <person name="Sogaard-Andersen L."/>
        </authorList>
    </citation>
    <scope>NUCLEOTIDE SEQUENCE [LARGE SCALE GENOMIC DNA]</scope>
    <source>
        <strain evidence="2 3">DSM 52655</strain>
    </source>
</reference>
<protein>
    <submittedName>
        <fullName evidence="2">NADPH-dependent ferric siderophore reductase</fullName>
    </submittedName>
</protein>
<dbReference type="InterPro" id="IPR039261">
    <property type="entry name" value="FNR_nucleotide-bd"/>
</dbReference>
<evidence type="ECO:0000259" key="1">
    <source>
        <dbReference type="PROSITE" id="PS51384"/>
    </source>
</evidence>
<evidence type="ECO:0000313" key="2">
    <source>
        <dbReference type="EMBL" id="ATB38660.1"/>
    </source>
</evidence>
<dbReference type="SUPFAM" id="SSF63380">
    <property type="entry name" value="Riboflavin synthase domain-like"/>
    <property type="match status" value="1"/>
</dbReference>
<gene>
    <name evidence="2" type="ORF">CYFUS_004095</name>
</gene>
<organism evidence="2 3">
    <name type="scientific">Cystobacter fuscus</name>
    <dbReference type="NCBI Taxonomy" id="43"/>
    <lineage>
        <taxon>Bacteria</taxon>
        <taxon>Pseudomonadati</taxon>
        <taxon>Myxococcota</taxon>
        <taxon>Myxococcia</taxon>
        <taxon>Myxococcales</taxon>
        <taxon>Cystobacterineae</taxon>
        <taxon>Archangiaceae</taxon>
        <taxon>Cystobacter</taxon>
    </lineage>
</organism>
<dbReference type="RefSeq" id="WP_095986805.1">
    <property type="nucleotide sequence ID" value="NZ_CP022098.1"/>
</dbReference>
<evidence type="ECO:0000313" key="3">
    <source>
        <dbReference type="Proteomes" id="UP000217257"/>
    </source>
</evidence>
<dbReference type="PROSITE" id="PS51384">
    <property type="entry name" value="FAD_FR"/>
    <property type="match status" value="1"/>
</dbReference>
<dbReference type="InterPro" id="IPR017938">
    <property type="entry name" value="Riboflavin_synthase-like_b-brl"/>
</dbReference>
<dbReference type="AlphaFoldDB" id="A0A250J532"/>
<dbReference type="InterPro" id="IPR017927">
    <property type="entry name" value="FAD-bd_FR_type"/>
</dbReference>
<dbReference type="PANTHER" id="PTHR30157">
    <property type="entry name" value="FERRIC REDUCTASE, NADPH-DEPENDENT"/>
    <property type="match status" value="1"/>
</dbReference>
<feature type="domain" description="FAD-binding FR-type" evidence="1">
    <location>
        <begin position="15"/>
        <end position="114"/>
    </location>
</feature>
<accession>A0A250J532</accession>
<dbReference type="GO" id="GO:0016491">
    <property type="term" value="F:oxidoreductase activity"/>
    <property type="evidence" value="ECO:0007669"/>
    <property type="project" value="InterPro"/>
</dbReference>
<dbReference type="Gene3D" id="3.40.50.80">
    <property type="entry name" value="Nucleotide-binding domain of ferredoxin-NADP reductase (FNR) module"/>
    <property type="match status" value="1"/>
</dbReference>
<dbReference type="Pfam" id="PF08021">
    <property type="entry name" value="FAD_binding_9"/>
    <property type="match status" value="1"/>
</dbReference>
<proteinExistence type="predicted"/>
<dbReference type="InterPro" id="IPR013113">
    <property type="entry name" value="SIP_FAD-bd"/>
</dbReference>
<dbReference type="InterPro" id="IPR039374">
    <property type="entry name" value="SIP_fam"/>
</dbReference>
<dbReference type="Proteomes" id="UP000217257">
    <property type="component" value="Chromosome"/>
</dbReference>